<evidence type="ECO:0000256" key="1">
    <source>
        <dbReference type="SAM" id="MobiDB-lite"/>
    </source>
</evidence>
<proteinExistence type="predicted"/>
<name>A0A2A4AI44_9CORY</name>
<feature type="compositionally biased region" description="Basic and acidic residues" evidence="1">
    <location>
        <begin position="1"/>
        <end position="11"/>
    </location>
</feature>
<dbReference type="AlphaFoldDB" id="A0A2A4AI44"/>
<feature type="region of interest" description="Disordered" evidence="1">
    <location>
        <begin position="1"/>
        <end position="24"/>
    </location>
</feature>
<reference evidence="3 4" key="1">
    <citation type="submission" date="2017-09" db="EMBL/GenBank/DDBJ databases">
        <title>Draft Genome Sequence of Corynebacterium accolens AH4003.</title>
        <authorList>
            <person name="Chen Y."/>
            <person name="Oosthuysen W.F."/>
            <person name="Kelley S."/>
            <person name="Horswill A."/>
        </authorList>
    </citation>
    <scope>NUCLEOTIDE SEQUENCE [LARGE SCALE GENOMIC DNA]</scope>
    <source>
        <strain evidence="3 4">AH4003</strain>
    </source>
</reference>
<feature type="transmembrane region" description="Helical" evidence="2">
    <location>
        <begin position="57"/>
        <end position="76"/>
    </location>
</feature>
<keyword evidence="2" id="KW-0472">Membrane</keyword>
<organism evidence="3 4">
    <name type="scientific">Corynebacterium accolens</name>
    <dbReference type="NCBI Taxonomy" id="38284"/>
    <lineage>
        <taxon>Bacteria</taxon>
        <taxon>Bacillati</taxon>
        <taxon>Actinomycetota</taxon>
        <taxon>Actinomycetes</taxon>
        <taxon>Mycobacteriales</taxon>
        <taxon>Corynebacteriaceae</taxon>
        <taxon>Corynebacterium</taxon>
    </lineage>
</organism>
<comment type="caution">
    <text evidence="3">The sequence shown here is derived from an EMBL/GenBank/DDBJ whole genome shotgun (WGS) entry which is preliminary data.</text>
</comment>
<evidence type="ECO:0000313" key="3">
    <source>
        <dbReference type="EMBL" id="PCC81980.1"/>
    </source>
</evidence>
<feature type="transmembrane region" description="Helical" evidence="2">
    <location>
        <begin position="82"/>
        <end position="102"/>
    </location>
</feature>
<dbReference type="EMBL" id="NWBP01000033">
    <property type="protein sequence ID" value="PCC81980.1"/>
    <property type="molecule type" value="Genomic_DNA"/>
</dbReference>
<dbReference type="Proteomes" id="UP000218690">
    <property type="component" value="Unassembled WGS sequence"/>
</dbReference>
<accession>A0A2A4AI44</accession>
<evidence type="ECO:0000256" key="2">
    <source>
        <dbReference type="SAM" id="Phobius"/>
    </source>
</evidence>
<keyword evidence="2" id="KW-1133">Transmembrane helix</keyword>
<dbReference type="Pfam" id="PF11298">
    <property type="entry name" value="DUF3099"/>
    <property type="match status" value="1"/>
</dbReference>
<protein>
    <recommendedName>
        <fullName evidence="5">DUF3099 domain-containing protein</fullName>
    </recommendedName>
</protein>
<dbReference type="InterPro" id="IPR021449">
    <property type="entry name" value="DUF3099"/>
</dbReference>
<evidence type="ECO:0008006" key="5">
    <source>
        <dbReference type="Google" id="ProtNLM"/>
    </source>
</evidence>
<keyword evidence="2" id="KW-0812">Transmembrane</keyword>
<gene>
    <name evidence="3" type="ORF">COM45_09690</name>
</gene>
<feature type="region of interest" description="Disordered" evidence="1">
    <location>
        <begin position="126"/>
        <end position="154"/>
    </location>
</feature>
<evidence type="ECO:0000313" key="4">
    <source>
        <dbReference type="Proteomes" id="UP000218690"/>
    </source>
</evidence>
<sequence>MSPKNSRDRLSRNSSGTPQTGRRGWACPFRRREAHLITTAQLSPGQQLHRREVTYSILQFLRVPSLLIGGALMYFFDAWLAGTLIIAVTFPLPWIAVVIGNAQGQRKDKREKNIYKPALARQMAQMQAEQLAQPKREGIEQRTAETIEHDDDSQ</sequence>
<feature type="compositionally biased region" description="Basic and acidic residues" evidence="1">
    <location>
        <begin position="134"/>
        <end position="147"/>
    </location>
</feature>